<evidence type="ECO:0000313" key="2">
    <source>
        <dbReference type="EMBL" id="MCP9762332.1"/>
    </source>
</evidence>
<organism evidence="2 3">
    <name type="scientific">Lacihabitans soyangensis</name>
    <dbReference type="NCBI Taxonomy" id="869394"/>
    <lineage>
        <taxon>Bacteria</taxon>
        <taxon>Pseudomonadati</taxon>
        <taxon>Bacteroidota</taxon>
        <taxon>Cytophagia</taxon>
        <taxon>Cytophagales</taxon>
        <taxon>Leadbetterellaceae</taxon>
        <taxon>Lacihabitans</taxon>
    </lineage>
</organism>
<keyword evidence="3" id="KW-1185">Reference proteome</keyword>
<sequence>MKKRNLIYAMTLVLMTTMTFAQTAFKEHKAGHVFYVSLPDYMSKTTGLNDAAVIQFKNSVKDIAGFVIEDNKEELALAEMIFSSIKDFYDNFIGGFLVGEKKRTISEAKSQTIGNVKFMECDASYYDKDSKIEIYYFIGIAETKDAFYKVLCYGSIEAKTKYKADFQKILYSLKD</sequence>
<dbReference type="RefSeq" id="WP_255036092.1">
    <property type="nucleotide sequence ID" value="NZ_RJUF01000008.1"/>
</dbReference>
<keyword evidence="1" id="KW-0732">Signal</keyword>
<accession>A0AAE3GZV8</accession>
<evidence type="ECO:0000313" key="3">
    <source>
        <dbReference type="Proteomes" id="UP001204144"/>
    </source>
</evidence>
<protein>
    <recommendedName>
        <fullName evidence="4">DUF4252 domain-containing protein</fullName>
    </recommendedName>
</protein>
<feature type="chain" id="PRO_5042137213" description="DUF4252 domain-containing protein" evidence="1">
    <location>
        <begin position="22"/>
        <end position="175"/>
    </location>
</feature>
<feature type="signal peptide" evidence="1">
    <location>
        <begin position="1"/>
        <end position="21"/>
    </location>
</feature>
<name>A0AAE3GZV8_9BACT</name>
<dbReference type="EMBL" id="RJUF01000008">
    <property type="protein sequence ID" value="MCP9762332.1"/>
    <property type="molecule type" value="Genomic_DNA"/>
</dbReference>
<dbReference type="Proteomes" id="UP001204144">
    <property type="component" value="Unassembled WGS sequence"/>
</dbReference>
<dbReference type="AlphaFoldDB" id="A0AAE3GZV8"/>
<evidence type="ECO:0000256" key="1">
    <source>
        <dbReference type="SAM" id="SignalP"/>
    </source>
</evidence>
<evidence type="ECO:0008006" key="4">
    <source>
        <dbReference type="Google" id="ProtNLM"/>
    </source>
</evidence>
<comment type="caution">
    <text evidence="2">The sequence shown here is derived from an EMBL/GenBank/DDBJ whole genome shotgun (WGS) entry which is preliminary data.</text>
</comment>
<gene>
    <name evidence="2" type="ORF">EGI31_05150</name>
</gene>
<proteinExistence type="predicted"/>
<reference evidence="2 3" key="1">
    <citation type="submission" date="2018-11" db="EMBL/GenBank/DDBJ databases">
        <title>Novel bacteria species description.</title>
        <authorList>
            <person name="Han J.-H."/>
        </authorList>
    </citation>
    <scope>NUCLEOTIDE SEQUENCE [LARGE SCALE GENOMIC DNA]</scope>
    <source>
        <strain evidence="2 3">KCTC23259</strain>
    </source>
</reference>